<evidence type="ECO:0000313" key="1">
    <source>
        <dbReference type="EMBL" id="STD18144.1"/>
    </source>
</evidence>
<dbReference type="EMBL" id="UFYI01000007">
    <property type="protein sequence ID" value="STD18144.1"/>
    <property type="molecule type" value="Genomic_DNA"/>
</dbReference>
<protein>
    <submittedName>
        <fullName evidence="1">Protein YbaE</fullName>
    </submittedName>
</protein>
<proteinExistence type="predicted"/>
<organism evidence="1 2">
    <name type="scientific">Enterobacter asburiae</name>
    <dbReference type="NCBI Taxonomy" id="61645"/>
    <lineage>
        <taxon>Bacteria</taxon>
        <taxon>Pseudomonadati</taxon>
        <taxon>Pseudomonadota</taxon>
        <taxon>Gammaproteobacteria</taxon>
        <taxon>Enterobacterales</taxon>
        <taxon>Enterobacteriaceae</taxon>
        <taxon>Enterobacter</taxon>
        <taxon>Enterobacter cloacae complex</taxon>
    </lineage>
</organism>
<dbReference type="Proteomes" id="UP000255163">
    <property type="component" value="Unassembled WGS sequence"/>
</dbReference>
<accession>A0A376F1L4</accession>
<dbReference type="AlphaFoldDB" id="A0A376F1L4"/>
<evidence type="ECO:0000313" key="2">
    <source>
        <dbReference type="Proteomes" id="UP000255163"/>
    </source>
</evidence>
<reference evidence="1 2" key="1">
    <citation type="submission" date="2018-06" db="EMBL/GenBank/DDBJ databases">
        <authorList>
            <consortium name="Pathogen Informatics"/>
            <person name="Doyle S."/>
        </authorList>
    </citation>
    <scope>NUCLEOTIDE SEQUENCE [LARGE SCALE GENOMIC DNA]</scope>
    <source>
        <strain evidence="1 2">NCTC12123</strain>
    </source>
</reference>
<sequence>MMGDRLIGEAPEYTLEQWLRCDALWPHVLSAPAYAHLQATLDAVQTQAEARDRHAGLQAIFNRLMESAVLTPLFNYQYQISAPPGVNGIRLNTRGWFDFTEAWLPAPKS</sequence>
<gene>
    <name evidence="1" type="ORF">NCTC12123_00307</name>
</gene>
<dbReference type="SUPFAM" id="SSF53850">
    <property type="entry name" value="Periplasmic binding protein-like II"/>
    <property type="match status" value="1"/>
</dbReference>
<name>A0A376F1L4_ENTAS</name>